<organism evidence="2 3">
    <name type="scientific">Zingiber officinale</name>
    <name type="common">Ginger</name>
    <name type="synonym">Amomum zingiber</name>
    <dbReference type="NCBI Taxonomy" id="94328"/>
    <lineage>
        <taxon>Eukaryota</taxon>
        <taxon>Viridiplantae</taxon>
        <taxon>Streptophyta</taxon>
        <taxon>Embryophyta</taxon>
        <taxon>Tracheophyta</taxon>
        <taxon>Spermatophyta</taxon>
        <taxon>Magnoliopsida</taxon>
        <taxon>Liliopsida</taxon>
        <taxon>Zingiberales</taxon>
        <taxon>Zingiberaceae</taxon>
        <taxon>Zingiber</taxon>
    </lineage>
</organism>
<feature type="region of interest" description="Disordered" evidence="1">
    <location>
        <begin position="1"/>
        <end position="24"/>
    </location>
</feature>
<reference evidence="2 3" key="1">
    <citation type="submission" date="2020-08" db="EMBL/GenBank/DDBJ databases">
        <title>Plant Genome Project.</title>
        <authorList>
            <person name="Zhang R.-G."/>
        </authorList>
    </citation>
    <scope>NUCLEOTIDE SEQUENCE [LARGE SCALE GENOMIC DNA]</scope>
    <source>
        <tissue evidence="2">Rhizome</tissue>
    </source>
</reference>
<comment type="caution">
    <text evidence="2">The sequence shown here is derived from an EMBL/GenBank/DDBJ whole genome shotgun (WGS) entry which is preliminary data.</text>
</comment>
<dbReference type="AlphaFoldDB" id="A0A8J5C5D9"/>
<dbReference type="Pfam" id="PF04525">
    <property type="entry name" value="LOR"/>
    <property type="match status" value="1"/>
</dbReference>
<dbReference type="PANTHER" id="PTHR31087">
    <property type="match status" value="1"/>
</dbReference>
<protein>
    <submittedName>
        <fullName evidence="2">Uncharacterized protein</fullName>
    </submittedName>
</protein>
<dbReference type="InterPro" id="IPR007612">
    <property type="entry name" value="LOR"/>
</dbReference>
<dbReference type="Proteomes" id="UP000734854">
    <property type="component" value="Unassembled WGS sequence"/>
</dbReference>
<name>A0A8J5C5D9_ZINOF</name>
<evidence type="ECO:0000313" key="3">
    <source>
        <dbReference type="Proteomes" id="UP000734854"/>
    </source>
</evidence>
<keyword evidence="3" id="KW-1185">Reference proteome</keyword>
<dbReference type="PANTHER" id="PTHR31087:SF95">
    <property type="entry name" value="EXPRESSED PROTEIN"/>
    <property type="match status" value="1"/>
</dbReference>
<sequence>MIMSRVHPSLRKLNDDDDEEGPAATMRLSPSAWTVWKKSSMAFQGTDGFSIYDSEGRLAFRVDNYSRKHKCFAGALLLMDGEGKALMALKPQILSVRDKWSGFKCGDGLEMSHRTHAFSMRRRSILNGCEQAEVFMDSSSSTASFRTEGCFRRRNCEIKDGKGEEVVARISRKKVKNNSVTLGDDVFSLVIQPGVDAELVMAFLVVMDRIF</sequence>
<accession>A0A8J5C5D9</accession>
<dbReference type="EMBL" id="JACMSC010000022">
    <property type="protein sequence ID" value="KAG6468712.1"/>
    <property type="molecule type" value="Genomic_DNA"/>
</dbReference>
<gene>
    <name evidence="2" type="ORF">ZIOFF_073405</name>
</gene>
<evidence type="ECO:0000256" key="1">
    <source>
        <dbReference type="SAM" id="MobiDB-lite"/>
    </source>
</evidence>
<evidence type="ECO:0000313" key="2">
    <source>
        <dbReference type="EMBL" id="KAG6468712.1"/>
    </source>
</evidence>
<proteinExistence type="predicted"/>